<keyword evidence="3" id="KW-1185">Reference proteome</keyword>
<evidence type="ECO:0000259" key="1">
    <source>
        <dbReference type="PROSITE" id="PS51886"/>
    </source>
</evidence>
<gene>
    <name evidence="2" type="ORF">C1645_839969</name>
</gene>
<dbReference type="AlphaFoldDB" id="A0A397S606"/>
<sequence>MLRLEITEKLTSLYEFKLLFCDSRDGGGNGKFHEICDDKPRTVTIVKVENSNEILGGYNLISWKSDGLGGSTKDSFIFSFNNDKIENFILSRMKDENDAISNSNYTGPSFGKSELMI</sequence>
<dbReference type="EMBL" id="QKYT01001155">
    <property type="protein sequence ID" value="RIA79765.1"/>
    <property type="molecule type" value="Genomic_DNA"/>
</dbReference>
<evidence type="ECO:0000313" key="2">
    <source>
        <dbReference type="EMBL" id="RIA79765.1"/>
    </source>
</evidence>
<evidence type="ECO:0000313" key="3">
    <source>
        <dbReference type="Proteomes" id="UP000265703"/>
    </source>
</evidence>
<dbReference type="InterPro" id="IPR006571">
    <property type="entry name" value="TLDc_dom"/>
</dbReference>
<comment type="caution">
    <text evidence="2">The sequence shown here is derived from an EMBL/GenBank/DDBJ whole genome shotgun (WGS) entry which is preliminary data.</text>
</comment>
<proteinExistence type="predicted"/>
<feature type="domain" description="TLDc" evidence="1">
    <location>
        <begin position="1"/>
        <end position="117"/>
    </location>
</feature>
<dbReference type="STRING" id="658196.A0A397S606"/>
<reference evidence="2 3" key="1">
    <citation type="submission" date="2018-06" db="EMBL/GenBank/DDBJ databases">
        <title>Comparative genomics reveals the genomic features of Rhizophagus irregularis, R. cerebriforme, R. diaphanum and Gigaspora rosea, and their symbiotic lifestyle signature.</title>
        <authorList>
            <person name="Morin E."/>
            <person name="San Clemente H."/>
            <person name="Chen E.C.H."/>
            <person name="De La Providencia I."/>
            <person name="Hainaut M."/>
            <person name="Kuo A."/>
            <person name="Kohler A."/>
            <person name="Murat C."/>
            <person name="Tang N."/>
            <person name="Roy S."/>
            <person name="Loubradou J."/>
            <person name="Henrissat B."/>
            <person name="Grigoriev I.V."/>
            <person name="Corradi N."/>
            <person name="Roux C."/>
            <person name="Martin F.M."/>
        </authorList>
    </citation>
    <scope>NUCLEOTIDE SEQUENCE [LARGE SCALE GENOMIC DNA]</scope>
    <source>
        <strain evidence="2 3">DAOM 227022</strain>
    </source>
</reference>
<dbReference type="PROSITE" id="PS51886">
    <property type="entry name" value="TLDC"/>
    <property type="match status" value="1"/>
</dbReference>
<accession>A0A397S606</accession>
<name>A0A397S606_9GLOM</name>
<organism evidence="2 3">
    <name type="scientific">Glomus cerebriforme</name>
    <dbReference type="NCBI Taxonomy" id="658196"/>
    <lineage>
        <taxon>Eukaryota</taxon>
        <taxon>Fungi</taxon>
        <taxon>Fungi incertae sedis</taxon>
        <taxon>Mucoromycota</taxon>
        <taxon>Glomeromycotina</taxon>
        <taxon>Glomeromycetes</taxon>
        <taxon>Glomerales</taxon>
        <taxon>Glomeraceae</taxon>
        <taxon>Glomus</taxon>
    </lineage>
</organism>
<dbReference type="Pfam" id="PF07534">
    <property type="entry name" value="TLD"/>
    <property type="match status" value="1"/>
</dbReference>
<dbReference type="OrthoDB" id="2439862at2759"/>
<protein>
    <recommendedName>
        <fullName evidence="1">TLDc domain-containing protein</fullName>
    </recommendedName>
</protein>
<dbReference type="Proteomes" id="UP000265703">
    <property type="component" value="Unassembled WGS sequence"/>
</dbReference>